<organism evidence="6 7">
    <name type="scientific">Rhodoferax koreensis</name>
    <dbReference type="NCBI Taxonomy" id="1842727"/>
    <lineage>
        <taxon>Bacteria</taxon>
        <taxon>Pseudomonadati</taxon>
        <taxon>Pseudomonadota</taxon>
        <taxon>Betaproteobacteria</taxon>
        <taxon>Burkholderiales</taxon>
        <taxon>Comamonadaceae</taxon>
        <taxon>Rhodoferax</taxon>
    </lineage>
</organism>
<evidence type="ECO:0000256" key="1">
    <source>
        <dbReference type="ARBA" id="ARBA00009437"/>
    </source>
</evidence>
<dbReference type="Pfam" id="PF00126">
    <property type="entry name" value="HTH_1"/>
    <property type="match status" value="1"/>
</dbReference>
<gene>
    <name evidence="6" type="ORF">RD110_25115</name>
</gene>
<dbReference type="SUPFAM" id="SSF46785">
    <property type="entry name" value="Winged helix' DNA-binding domain"/>
    <property type="match status" value="1"/>
</dbReference>
<dbReference type="PANTHER" id="PTHR30118:SF15">
    <property type="entry name" value="TRANSCRIPTIONAL REGULATORY PROTEIN"/>
    <property type="match status" value="1"/>
</dbReference>
<keyword evidence="4" id="KW-0804">Transcription</keyword>
<dbReference type="Proteomes" id="UP000186609">
    <property type="component" value="Chromosome"/>
</dbReference>
<dbReference type="Gene3D" id="1.10.10.10">
    <property type="entry name" value="Winged helix-like DNA-binding domain superfamily/Winged helix DNA-binding domain"/>
    <property type="match status" value="1"/>
</dbReference>
<evidence type="ECO:0000313" key="7">
    <source>
        <dbReference type="Proteomes" id="UP000186609"/>
    </source>
</evidence>
<keyword evidence="3" id="KW-0238">DNA-binding</keyword>
<dbReference type="PANTHER" id="PTHR30118">
    <property type="entry name" value="HTH-TYPE TRANSCRIPTIONAL REGULATOR LEUO-RELATED"/>
    <property type="match status" value="1"/>
</dbReference>
<comment type="similarity">
    <text evidence="1">Belongs to the LysR transcriptional regulatory family.</text>
</comment>
<dbReference type="GO" id="GO:0003700">
    <property type="term" value="F:DNA-binding transcription factor activity"/>
    <property type="evidence" value="ECO:0007669"/>
    <property type="project" value="InterPro"/>
</dbReference>
<sequence>MTDNDPNLLDPKLLRLLDLLYTTRSVTRAAEQLGQSQPTVSIWLGRLRRQLNDPLFVRTPEGMQPTPRTDALIVTVREVLEGLRRLAESQALFDPAASTREFRIFMTDASHITLLPRLYAHVRALAPHVRLEAATMDARLVPALQSGEADLALGLVQPLEAGIEAGFYQQTLFEQDWICLCHARHPRIGDGFTLDDYLAEAHVGIVSGTGYQLLDAALKGLGAERRVMLELPGFLGLAAILSSSDLVATLPRQIGRTLAESAGLRQLPCPLQIPSFSVKQYWHARYHHDVANQWLRGICAELFMRRDPPQETRSGPVPRLSRSRVP</sequence>
<dbReference type="CDD" id="cd08459">
    <property type="entry name" value="PBP2_DntR_NahR_LinR_like"/>
    <property type="match status" value="1"/>
</dbReference>
<feature type="domain" description="HTH lysR-type" evidence="5">
    <location>
        <begin position="9"/>
        <end position="66"/>
    </location>
</feature>
<dbReference type="InterPro" id="IPR050389">
    <property type="entry name" value="LysR-type_TF"/>
</dbReference>
<evidence type="ECO:0000313" key="6">
    <source>
        <dbReference type="EMBL" id="APW40948.1"/>
    </source>
</evidence>
<evidence type="ECO:0000259" key="5">
    <source>
        <dbReference type="PROSITE" id="PS50931"/>
    </source>
</evidence>
<dbReference type="Gene3D" id="3.40.190.10">
    <property type="entry name" value="Periplasmic binding protein-like II"/>
    <property type="match status" value="2"/>
</dbReference>
<dbReference type="InterPro" id="IPR000847">
    <property type="entry name" value="LysR_HTH_N"/>
</dbReference>
<evidence type="ECO:0000256" key="3">
    <source>
        <dbReference type="ARBA" id="ARBA00023125"/>
    </source>
</evidence>
<keyword evidence="2" id="KW-0805">Transcription regulation</keyword>
<dbReference type="InterPro" id="IPR036390">
    <property type="entry name" value="WH_DNA-bd_sf"/>
</dbReference>
<dbReference type="PROSITE" id="PS50931">
    <property type="entry name" value="HTH_LYSR"/>
    <property type="match status" value="1"/>
</dbReference>
<name>A0A1P8K4M5_9BURK</name>
<keyword evidence="7" id="KW-1185">Reference proteome</keyword>
<dbReference type="KEGG" id="rhy:RD110_25115"/>
<accession>A0A1P8K4M5</accession>
<dbReference type="InterPro" id="IPR005119">
    <property type="entry name" value="LysR_subst-bd"/>
</dbReference>
<evidence type="ECO:0000256" key="4">
    <source>
        <dbReference type="ARBA" id="ARBA00023163"/>
    </source>
</evidence>
<dbReference type="InterPro" id="IPR036388">
    <property type="entry name" value="WH-like_DNA-bd_sf"/>
</dbReference>
<dbReference type="OrthoDB" id="8583877at2"/>
<dbReference type="EMBL" id="CP019236">
    <property type="protein sequence ID" value="APW40948.1"/>
    <property type="molecule type" value="Genomic_DNA"/>
</dbReference>
<proteinExistence type="inferred from homology"/>
<dbReference type="Pfam" id="PF03466">
    <property type="entry name" value="LysR_substrate"/>
    <property type="match status" value="1"/>
</dbReference>
<dbReference type="SUPFAM" id="SSF53850">
    <property type="entry name" value="Periplasmic binding protein-like II"/>
    <property type="match status" value="1"/>
</dbReference>
<dbReference type="RefSeq" id="WP_076205650.1">
    <property type="nucleotide sequence ID" value="NZ_CP019236.1"/>
</dbReference>
<dbReference type="PRINTS" id="PR00039">
    <property type="entry name" value="HTHLYSR"/>
</dbReference>
<dbReference type="GO" id="GO:0003677">
    <property type="term" value="F:DNA binding"/>
    <property type="evidence" value="ECO:0007669"/>
    <property type="project" value="UniProtKB-KW"/>
</dbReference>
<dbReference type="AlphaFoldDB" id="A0A1P8K4M5"/>
<reference evidence="6 7" key="1">
    <citation type="submission" date="2017-01" db="EMBL/GenBank/DDBJ databases">
        <authorList>
            <person name="Mah S.A."/>
            <person name="Swanson W.J."/>
            <person name="Moy G.W."/>
            <person name="Vacquier V.D."/>
        </authorList>
    </citation>
    <scope>NUCLEOTIDE SEQUENCE [LARGE SCALE GENOMIC DNA]</scope>
    <source>
        <strain evidence="6 7">DCY110</strain>
    </source>
</reference>
<protein>
    <submittedName>
        <fullName evidence="6">LysR family transcriptional regulator</fullName>
    </submittedName>
</protein>
<evidence type="ECO:0000256" key="2">
    <source>
        <dbReference type="ARBA" id="ARBA00023015"/>
    </source>
</evidence>